<feature type="transmembrane region" description="Helical" evidence="1">
    <location>
        <begin position="42"/>
        <end position="60"/>
    </location>
</feature>
<proteinExistence type="predicted"/>
<keyword evidence="1" id="KW-1133">Transmembrane helix</keyword>
<reference evidence="2" key="1">
    <citation type="submission" date="2015-07" db="EMBL/GenBank/DDBJ databases">
        <title>MeaNS - Measles Nucleotide Surveillance Program.</title>
        <authorList>
            <person name="Tran T."/>
            <person name="Druce J."/>
        </authorList>
    </citation>
    <scope>NUCLEOTIDE SEQUENCE</scope>
    <source>
        <strain evidence="2">UCB-OBI-ISO-001</strain>
        <tissue evidence="2">Gonad</tissue>
    </source>
</reference>
<accession>A0A0L8G2H1</accession>
<keyword evidence="1" id="KW-0812">Transmembrane</keyword>
<evidence type="ECO:0000256" key="1">
    <source>
        <dbReference type="SAM" id="Phobius"/>
    </source>
</evidence>
<gene>
    <name evidence="2" type="ORF">OCBIM_22001404mg</name>
</gene>
<organism evidence="2">
    <name type="scientific">Octopus bimaculoides</name>
    <name type="common">California two-spotted octopus</name>
    <dbReference type="NCBI Taxonomy" id="37653"/>
    <lineage>
        <taxon>Eukaryota</taxon>
        <taxon>Metazoa</taxon>
        <taxon>Spiralia</taxon>
        <taxon>Lophotrochozoa</taxon>
        <taxon>Mollusca</taxon>
        <taxon>Cephalopoda</taxon>
        <taxon>Coleoidea</taxon>
        <taxon>Octopodiformes</taxon>
        <taxon>Octopoda</taxon>
        <taxon>Incirrata</taxon>
        <taxon>Octopodidae</taxon>
        <taxon>Octopus</taxon>
    </lineage>
</organism>
<protein>
    <submittedName>
        <fullName evidence="2">Uncharacterized protein</fullName>
    </submittedName>
</protein>
<name>A0A0L8G2H1_OCTBM</name>
<dbReference type="AlphaFoldDB" id="A0A0L8G2H1"/>
<evidence type="ECO:0000313" key="2">
    <source>
        <dbReference type="EMBL" id="KOF71217.1"/>
    </source>
</evidence>
<dbReference type="EMBL" id="KQ424300">
    <property type="protein sequence ID" value="KOF71217.1"/>
    <property type="molecule type" value="Genomic_DNA"/>
</dbReference>
<keyword evidence="1" id="KW-0472">Membrane</keyword>
<sequence length="73" mass="9123">MEAGCGLRNKNHIIFGNIYFLTCNIPKQYFHVMSPYFFEKYLLIYSLYHYFCSYFLLYYFTKMYIFYNCFIFT</sequence>